<evidence type="ECO:0000313" key="12">
    <source>
        <dbReference type="Proteomes" id="UP000325440"/>
    </source>
</evidence>
<comment type="subcellular location">
    <subcellularLocation>
        <location evidence="1 10">Cell membrane</location>
        <topology evidence="1 10">Multi-pass membrane protein</topology>
    </subcellularLocation>
</comment>
<accession>A0A5E4MB09</accession>
<comment type="caution">
    <text evidence="10">Lacks conserved residue(s) required for the propagation of feature annotation.</text>
</comment>
<keyword evidence="12" id="KW-1185">Reference proteome</keyword>
<dbReference type="GO" id="GO:0007165">
    <property type="term" value="P:signal transduction"/>
    <property type="evidence" value="ECO:0007669"/>
    <property type="project" value="UniProtKB-KW"/>
</dbReference>
<organism evidence="11 12">
    <name type="scientific">Cinara cedri</name>
    <dbReference type="NCBI Taxonomy" id="506608"/>
    <lineage>
        <taxon>Eukaryota</taxon>
        <taxon>Metazoa</taxon>
        <taxon>Ecdysozoa</taxon>
        <taxon>Arthropoda</taxon>
        <taxon>Hexapoda</taxon>
        <taxon>Insecta</taxon>
        <taxon>Pterygota</taxon>
        <taxon>Neoptera</taxon>
        <taxon>Paraneoptera</taxon>
        <taxon>Hemiptera</taxon>
        <taxon>Sternorrhyncha</taxon>
        <taxon>Aphidomorpha</taxon>
        <taxon>Aphidoidea</taxon>
        <taxon>Aphididae</taxon>
        <taxon>Lachninae</taxon>
        <taxon>Cinara</taxon>
    </lineage>
</organism>
<evidence type="ECO:0000313" key="11">
    <source>
        <dbReference type="EMBL" id="VVC28587.1"/>
    </source>
</evidence>
<evidence type="ECO:0000256" key="8">
    <source>
        <dbReference type="ARBA" id="ARBA00023170"/>
    </source>
</evidence>
<keyword evidence="2" id="KW-1003">Cell membrane</keyword>
<protein>
    <recommendedName>
        <fullName evidence="10">Odorant receptor</fullName>
    </recommendedName>
</protein>
<gene>
    <name evidence="11" type="ORF">CINCED_3A005616</name>
</gene>
<keyword evidence="4 10" id="KW-0812">Transmembrane</keyword>
<keyword evidence="7 10" id="KW-0472">Membrane</keyword>
<name>A0A5E4MB09_9HEMI</name>
<evidence type="ECO:0000256" key="9">
    <source>
        <dbReference type="ARBA" id="ARBA00023224"/>
    </source>
</evidence>
<comment type="similarity">
    <text evidence="10">Belongs to the insect chemoreceptor superfamily. Heteromeric odorant receptor channel (TC 1.A.69) family.</text>
</comment>
<dbReference type="Pfam" id="PF02949">
    <property type="entry name" value="7tm_6"/>
    <property type="match status" value="1"/>
</dbReference>
<dbReference type="GO" id="GO:0005886">
    <property type="term" value="C:plasma membrane"/>
    <property type="evidence" value="ECO:0007669"/>
    <property type="project" value="UniProtKB-SubCell"/>
</dbReference>
<keyword evidence="6 10" id="KW-1133">Transmembrane helix</keyword>
<evidence type="ECO:0000256" key="2">
    <source>
        <dbReference type="ARBA" id="ARBA00022475"/>
    </source>
</evidence>
<evidence type="ECO:0000256" key="5">
    <source>
        <dbReference type="ARBA" id="ARBA00022725"/>
    </source>
</evidence>
<keyword evidence="9 10" id="KW-0807">Transducer</keyword>
<dbReference type="Proteomes" id="UP000325440">
    <property type="component" value="Unassembled WGS sequence"/>
</dbReference>
<evidence type="ECO:0000256" key="3">
    <source>
        <dbReference type="ARBA" id="ARBA00022606"/>
    </source>
</evidence>
<proteinExistence type="inferred from homology"/>
<dbReference type="GO" id="GO:0004984">
    <property type="term" value="F:olfactory receptor activity"/>
    <property type="evidence" value="ECO:0007669"/>
    <property type="project" value="InterPro"/>
</dbReference>
<keyword evidence="3 10" id="KW-0716">Sensory transduction</keyword>
<dbReference type="EMBL" id="CABPRJ010000482">
    <property type="protein sequence ID" value="VVC28587.1"/>
    <property type="molecule type" value="Genomic_DNA"/>
</dbReference>
<evidence type="ECO:0000256" key="10">
    <source>
        <dbReference type="RuleBase" id="RU351113"/>
    </source>
</evidence>
<dbReference type="GO" id="GO:0005549">
    <property type="term" value="F:odorant binding"/>
    <property type="evidence" value="ECO:0007669"/>
    <property type="project" value="InterPro"/>
</dbReference>
<dbReference type="OrthoDB" id="6596873at2759"/>
<evidence type="ECO:0000256" key="4">
    <source>
        <dbReference type="ARBA" id="ARBA00022692"/>
    </source>
</evidence>
<feature type="transmembrane region" description="Helical" evidence="10">
    <location>
        <begin position="182"/>
        <end position="211"/>
    </location>
</feature>
<evidence type="ECO:0000256" key="7">
    <source>
        <dbReference type="ARBA" id="ARBA00023136"/>
    </source>
</evidence>
<evidence type="ECO:0000256" key="1">
    <source>
        <dbReference type="ARBA" id="ARBA00004651"/>
    </source>
</evidence>
<feature type="transmembrane region" description="Helical" evidence="10">
    <location>
        <begin position="31"/>
        <end position="52"/>
    </location>
</feature>
<feature type="transmembrane region" description="Helical" evidence="10">
    <location>
        <begin position="64"/>
        <end position="86"/>
    </location>
</feature>
<keyword evidence="8 10" id="KW-0675">Receptor</keyword>
<feature type="transmembrane region" description="Helical" evidence="10">
    <location>
        <begin position="120"/>
        <end position="141"/>
    </location>
</feature>
<dbReference type="AlphaFoldDB" id="A0A5E4MB09"/>
<keyword evidence="5 10" id="KW-0552">Olfaction</keyword>
<reference evidence="11 12" key="1">
    <citation type="submission" date="2019-08" db="EMBL/GenBank/DDBJ databases">
        <authorList>
            <person name="Alioto T."/>
            <person name="Alioto T."/>
            <person name="Gomez Garrido J."/>
        </authorList>
    </citation>
    <scope>NUCLEOTIDE SEQUENCE [LARGE SCALE GENOMIC DNA]</scope>
</reference>
<dbReference type="PANTHER" id="PTHR21137">
    <property type="entry name" value="ODORANT RECEPTOR"/>
    <property type="match status" value="1"/>
</dbReference>
<dbReference type="PANTHER" id="PTHR21137:SF35">
    <property type="entry name" value="ODORANT RECEPTOR 19A-RELATED"/>
    <property type="match status" value="1"/>
</dbReference>
<dbReference type="InterPro" id="IPR004117">
    <property type="entry name" value="7tm6_olfct_rcpt"/>
</dbReference>
<sequence>MKYLYSLSLVKLIGLYQILDPETVRIYGYNAYHVGIVLSCLFISAICVPSPLGLYHWSNDLNAFVFYFGCVGNFMLTVFKMINIVYYSEDIRKCIEIARFGFMSSYQHYNMEIFKKWQKWLTSVTFVYVLIVPPLIVVWLISPWVLNKTMVKIKNVEGSYSEYRMNIYNMYLMVTPQTYNEYYILLYAIEAVLQVAFIYFQIVFDIILVIICSALSCQLETICDAVQTLGHDMCLICNDDDMEKNVMRSKARHKEANGLINIITDHQSVIKKLNDFYNIFRAMILLQILMTSNTHIQIWFIAAMKDSIIFALYSSNWTEMDVETRKQIMFAMKMNNTNNSKMKFTLTKIVNLEMFTSVRN</sequence>
<evidence type="ECO:0000256" key="6">
    <source>
        <dbReference type="ARBA" id="ARBA00022989"/>
    </source>
</evidence>